<feature type="transmembrane region" description="Helical" evidence="1">
    <location>
        <begin position="929"/>
        <end position="954"/>
    </location>
</feature>
<dbReference type="InterPro" id="IPR057670">
    <property type="entry name" value="SH3_retrovirus"/>
</dbReference>
<sequence length="1029" mass="112668">DEYETWAMKMEYWIMNTDHNLWKIIQNGNSKKSLGRDSKGGIIILPLVSFEEHIAIQREAKARTLLIQSLPEDHMADFHHLDDAREIWLAMKARFSGLHKGYDRFQKILSQLNQMQAKPDNDDVNIKFLKALLPSWSLEIDVKGGSSYGSRSTTVAPTYFAFIRAASTNTKMVYSDQPSHSSSISYTLVPSGGIMKDVDEKARYSAFKISEVKTEEPKAMVSVDSMLNYNDHDADNKTEEAEQVYGLMAGFESDFADPTGNAAGGVNPAAVEFAMMGNSPKEVKFVESLARFVKAGKMNEVPSPITGTFMPTSYQSDLVETQATFGLKSNTSSIPTSESNDFVSYDNSDKFSASKTYDFASCVSSLKTNDSFSTVDVKLLPKSDVKDPSLTNDLPSCSFKENVKPPRNLYNFPSVFLKAASIPASGRNSLAYIFAGRSIPATSRNGSATIYAGRSIPAASRNRSTSIHAGRSISATSRNKSAYIHVGRSIHAASRNGSTSIHAGRSFLLLVDINQHLFIPVHSYMNKDIGIVDSGCSRIITGNKEKLNDFVQVKGGTVTFRGRDEAVNTACYVLNRVSITNPHNKTPYELLSGKVPNIQHLKPFGCQVTILNTSDHLGKFEWKANDGFLVGYTAHSKAYRVYNLSSKKVEETLNLRYLEDKPNVQGLGQEWYFDLHYLTDSLGYTRFRTNPPIGTHDTNILAGTQADDSESECDEQVILVPSFPSNSFSGLTVHDVSAPMENNLDYAAELARLQSQEHEAHSAAAKHGFEFSVDTAALLPQAEYEIRRNLVPAVRDPAGSVVPTGGVPASSVPVSGVLADSVPASGVLTGSIVSTEFGDPAARTSVPAVFTNDPAAISPLPLGHSLGSCKHTTIFPSPSDHGNHQTTAGIFSSSSYDDDFCADVTNIALNVVVDPVATKRCISLNLVKVHLSAMFIIRLGLIMLIIYIVFACFLSQLKPSSVAKALEDSEWVAAMQEEMKQFYNQQVWKLVPLPDGKIAISTKWILKNKRDARGIVVRNKARLVAKGHR</sequence>
<dbReference type="Pfam" id="PF25597">
    <property type="entry name" value="SH3_retrovirus"/>
    <property type="match status" value="1"/>
</dbReference>
<organism evidence="3">
    <name type="scientific">Tanacetum cinerariifolium</name>
    <name type="common">Dalmatian daisy</name>
    <name type="synonym">Chrysanthemum cinerariifolium</name>
    <dbReference type="NCBI Taxonomy" id="118510"/>
    <lineage>
        <taxon>Eukaryota</taxon>
        <taxon>Viridiplantae</taxon>
        <taxon>Streptophyta</taxon>
        <taxon>Embryophyta</taxon>
        <taxon>Tracheophyta</taxon>
        <taxon>Spermatophyta</taxon>
        <taxon>Magnoliopsida</taxon>
        <taxon>eudicotyledons</taxon>
        <taxon>Gunneridae</taxon>
        <taxon>Pentapetalae</taxon>
        <taxon>asterids</taxon>
        <taxon>campanulids</taxon>
        <taxon>Asterales</taxon>
        <taxon>Asteraceae</taxon>
        <taxon>Asteroideae</taxon>
        <taxon>Anthemideae</taxon>
        <taxon>Anthemidinae</taxon>
        <taxon>Tanacetum</taxon>
    </lineage>
</organism>
<keyword evidence="1" id="KW-0812">Transmembrane</keyword>
<name>A0A699IF17_TANCI</name>
<accession>A0A699IF17</accession>
<feature type="non-terminal residue" evidence="3">
    <location>
        <position position="1"/>
    </location>
</feature>
<comment type="caution">
    <text evidence="3">The sequence shown here is derived from an EMBL/GenBank/DDBJ whole genome shotgun (WGS) entry which is preliminary data.</text>
</comment>
<dbReference type="InterPro" id="IPR039537">
    <property type="entry name" value="Retrotran_Ty1/copia-like"/>
</dbReference>
<reference evidence="3" key="1">
    <citation type="journal article" date="2019" name="Sci. Rep.">
        <title>Draft genome of Tanacetum cinerariifolium, the natural source of mosquito coil.</title>
        <authorList>
            <person name="Yamashiro T."/>
            <person name="Shiraishi A."/>
            <person name="Satake H."/>
            <person name="Nakayama K."/>
        </authorList>
    </citation>
    <scope>NUCLEOTIDE SEQUENCE</scope>
</reference>
<evidence type="ECO:0000256" key="1">
    <source>
        <dbReference type="SAM" id="Phobius"/>
    </source>
</evidence>
<dbReference type="AlphaFoldDB" id="A0A699IF17"/>
<gene>
    <name evidence="3" type="ORF">Tci_525985</name>
</gene>
<evidence type="ECO:0000313" key="3">
    <source>
        <dbReference type="EMBL" id="GEZ54012.1"/>
    </source>
</evidence>
<proteinExistence type="predicted"/>
<keyword evidence="1" id="KW-0472">Membrane</keyword>
<dbReference type="PANTHER" id="PTHR42648">
    <property type="entry name" value="TRANSPOSASE, PUTATIVE-RELATED"/>
    <property type="match status" value="1"/>
</dbReference>
<evidence type="ECO:0000259" key="2">
    <source>
        <dbReference type="Pfam" id="PF25597"/>
    </source>
</evidence>
<protein>
    <submittedName>
        <fullName evidence="3">Retrovirus-related Pol polyprotein from transposon TNT 1-94</fullName>
    </submittedName>
</protein>
<feature type="domain" description="Retroviral polymerase SH3-like" evidence="2">
    <location>
        <begin position="606"/>
        <end position="661"/>
    </location>
</feature>
<dbReference type="PANTHER" id="PTHR42648:SF21">
    <property type="entry name" value="CYSTEINE-RICH RLK (RECEPTOR-LIKE PROTEIN KINASE) 8"/>
    <property type="match status" value="1"/>
</dbReference>
<keyword evidence="1" id="KW-1133">Transmembrane helix</keyword>
<dbReference type="EMBL" id="BKCJ010291381">
    <property type="protein sequence ID" value="GEZ54012.1"/>
    <property type="molecule type" value="Genomic_DNA"/>
</dbReference>